<accession>M1FQ09</accession>
<dbReference type="KEGG" id="vg:24723784"/>
<reference evidence="1 2" key="2">
    <citation type="journal article" date="2016" name="Front. Microbiol.">
        <title>Genomics of Three New Bacteriophages Useful in the Biocontrol of Salmonella.</title>
        <authorList>
            <person name="Bardina C."/>
            <person name="Colom J."/>
            <person name="Spricigo D.A."/>
            <person name="Otero J."/>
            <person name="Sanchez-Osuna M."/>
            <person name="Cortes P."/>
            <person name="Llagostera M."/>
        </authorList>
    </citation>
    <scope>NUCLEOTIDE SEQUENCE [LARGE SCALE GENOMIC DNA]</scope>
</reference>
<name>M1FQ09_9CAUD</name>
<sequence>MWVSIVGTLTNSILLEFSCSTTINVCINSSHLSGAG</sequence>
<dbReference type="EMBL" id="JN225449">
    <property type="protein sequence ID" value="AFQ96045.1"/>
    <property type="molecule type" value="Genomic_DNA"/>
</dbReference>
<keyword evidence="2" id="KW-1185">Reference proteome</keyword>
<reference evidence="2" key="1">
    <citation type="submission" date="2011-07" db="EMBL/GenBank/DDBJ databases">
        <title>New Enterobacteriaphages and their use to control Salmonella enterica.</title>
        <authorList>
            <person name="Bardina C."/>
            <person name="Spricigo D.A."/>
            <person name="Cortes M.P."/>
            <person name="Llagostera M."/>
        </authorList>
    </citation>
    <scope>NUCLEOTIDE SEQUENCE [LARGE SCALE GENOMIC DNA]</scope>
</reference>
<dbReference type="Proteomes" id="UP000011296">
    <property type="component" value="Segment"/>
</dbReference>
<dbReference type="GeneID" id="24723784"/>
<evidence type="ECO:0000313" key="2">
    <source>
        <dbReference type="Proteomes" id="UP000011296"/>
    </source>
</evidence>
<proteinExistence type="predicted"/>
<dbReference type="RefSeq" id="YP_009150055.1">
    <property type="nucleotide sequence ID" value="NC_027360.1"/>
</dbReference>
<evidence type="ECO:0000313" key="1">
    <source>
        <dbReference type="EMBL" id="AFQ96045.1"/>
    </source>
</evidence>
<protein>
    <submittedName>
        <fullName evidence="1">Uncharacterized protein</fullName>
    </submittedName>
</protein>
<gene>
    <name evidence="1" type="ORF">Phi87_03</name>
</gene>
<organism evidence="1 2">
    <name type="scientific">Enterobacteria phage UAB_Phi87</name>
    <dbReference type="NCBI Taxonomy" id="1197935"/>
    <lineage>
        <taxon>Viruses</taxon>
        <taxon>Duplodnaviria</taxon>
        <taxon>Heunggongvirae</taxon>
        <taxon>Uroviricota</taxon>
        <taxon>Caudoviricetes</taxon>
        <taxon>Andersonviridae</taxon>
        <taxon>Ounavirinae</taxon>
        <taxon>Felixounavirus</taxon>
        <taxon>Felixounavirus UAB87</taxon>
    </lineage>
</organism>